<keyword evidence="3" id="KW-0597">Phosphoprotein</keyword>
<dbReference type="Gene3D" id="3.30.565.10">
    <property type="entry name" value="Histidine kinase-like ATPase, C-terminal domain"/>
    <property type="match status" value="1"/>
</dbReference>
<evidence type="ECO:0000256" key="3">
    <source>
        <dbReference type="ARBA" id="ARBA00022553"/>
    </source>
</evidence>
<comment type="catalytic activity">
    <reaction evidence="1">
        <text>ATP + protein L-histidine = ADP + protein N-phospho-L-histidine.</text>
        <dbReference type="EC" id="2.7.13.3"/>
    </reaction>
</comment>
<feature type="transmembrane region" description="Helical" evidence="5">
    <location>
        <begin position="34"/>
        <end position="52"/>
    </location>
</feature>
<dbReference type="Pfam" id="PF00512">
    <property type="entry name" value="HisKA"/>
    <property type="match status" value="1"/>
</dbReference>
<dbReference type="InterPro" id="IPR004358">
    <property type="entry name" value="Sig_transdc_His_kin-like_C"/>
</dbReference>
<reference evidence="7" key="1">
    <citation type="submission" date="2020-04" db="EMBL/GenBank/DDBJ databases">
        <authorList>
            <person name="Zhang T."/>
        </authorList>
    </citation>
    <scope>NUCLEOTIDE SEQUENCE</scope>
    <source>
        <strain evidence="7">HKST-UBA09</strain>
    </source>
</reference>
<evidence type="ECO:0000256" key="1">
    <source>
        <dbReference type="ARBA" id="ARBA00000085"/>
    </source>
</evidence>
<dbReference type="EMBL" id="JAGQLF010000019">
    <property type="protein sequence ID" value="MCA9386831.1"/>
    <property type="molecule type" value="Genomic_DNA"/>
</dbReference>
<dbReference type="AlphaFoldDB" id="A0A955RL97"/>
<organism evidence="7 8">
    <name type="scientific">Candidatus Dojkabacteria bacterium</name>
    <dbReference type="NCBI Taxonomy" id="2099670"/>
    <lineage>
        <taxon>Bacteria</taxon>
        <taxon>Candidatus Dojkabacteria</taxon>
    </lineage>
</organism>
<feature type="transmembrane region" description="Helical" evidence="5">
    <location>
        <begin position="95"/>
        <end position="114"/>
    </location>
</feature>
<dbReference type="InterPro" id="IPR005467">
    <property type="entry name" value="His_kinase_dom"/>
</dbReference>
<dbReference type="EC" id="2.7.13.3" evidence="2"/>
<protein>
    <recommendedName>
        <fullName evidence="2">histidine kinase</fullName>
        <ecNumber evidence="2">2.7.13.3</ecNumber>
    </recommendedName>
</protein>
<dbReference type="SUPFAM" id="SSF47384">
    <property type="entry name" value="Homodimeric domain of signal transducing histidine kinase"/>
    <property type="match status" value="1"/>
</dbReference>
<keyword evidence="5" id="KW-0472">Membrane</keyword>
<dbReference type="Pfam" id="PF02518">
    <property type="entry name" value="HATPase_c"/>
    <property type="match status" value="1"/>
</dbReference>
<dbReference type="PRINTS" id="PR00344">
    <property type="entry name" value="BCTRLSENSOR"/>
</dbReference>
<dbReference type="PANTHER" id="PTHR43547">
    <property type="entry name" value="TWO-COMPONENT HISTIDINE KINASE"/>
    <property type="match status" value="1"/>
</dbReference>
<comment type="caution">
    <text evidence="7">The sequence shown here is derived from an EMBL/GenBank/DDBJ whole genome shotgun (WGS) entry which is preliminary data.</text>
</comment>
<dbReference type="InterPro" id="IPR031621">
    <property type="entry name" value="HisKA_7TM"/>
</dbReference>
<evidence type="ECO:0000256" key="2">
    <source>
        <dbReference type="ARBA" id="ARBA00012438"/>
    </source>
</evidence>
<dbReference type="GO" id="GO:0000155">
    <property type="term" value="F:phosphorelay sensor kinase activity"/>
    <property type="evidence" value="ECO:0007669"/>
    <property type="project" value="InterPro"/>
</dbReference>
<evidence type="ECO:0000313" key="7">
    <source>
        <dbReference type="EMBL" id="MCA9386831.1"/>
    </source>
</evidence>
<gene>
    <name evidence="7" type="ORF">KC669_02230</name>
</gene>
<feature type="compositionally biased region" description="Polar residues" evidence="4">
    <location>
        <begin position="822"/>
        <end position="860"/>
    </location>
</feature>
<evidence type="ECO:0000256" key="5">
    <source>
        <dbReference type="SAM" id="Phobius"/>
    </source>
</evidence>
<reference evidence="7" key="2">
    <citation type="journal article" date="2021" name="Microbiome">
        <title>Successional dynamics and alternative stable states in a saline activated sludge microbial community over 9 years.</title>
        <authorList>
            <person name="Wang Y."/>
            <person name="Ye J."/>
            <person name="Ju F."/>
            <person name="Liu L."/>
            <person name="Boyd J.A."/>
            <person name="Deng Y."/>
            <person name="Parks D.H."/>
            <person name="Jiang X."/>
            <person name="Yin X."/>
            <person name="Woodcroft B.J."/>
            <person name="Tyson G.W."/>
            <person name="Hugenholtz P."/>
            <person name="Polz M.F."/>
            <person name="Zhang T."/>
        </authorList>
    </citation>
    <scope>NUCLEOTIDE SEQUENCE</scope>
    <source>
        <strain evidence="7">HKST-UBA09</strain>
    </source>
</reference>
<evidence type="ECO:0000259" key="6">
    <source>
        <dbReference type="PROSITE" id="PS50109"/>
    </source>
</evidence>
<dbReference type="Pfam" id="PF16927">
    <property type="entry name" value="HisKA_7TM"/>
    <property type="match status" value="1"/>
</dbReference>
<dbReference type="PROSITE" id="PS50109">
    <property type="entry name" value="HIS_KIN"/>
    <property type="match status" value="1"/>
</dbReference>
<feature type="transmembrane region" description="Helical" evidence="5">
    <location>
        <begin position="6"/>
        <end position="25"/>
    </location>
</feature>
<dbReference type="CDD" id="cd00082">
    <property type="entry name" value="HisKA"/>
    <property type="match status" value="1"/>
</dbReference>
<accession>A0A955RL97</accession>
<keyword evidence="5" id="KW-0812">Transmembrane</keyword>
<dbReference type="SMART" id="SM00387">
    <property type="entry name" value="HATPase_c"/>
    <property type="match status" value="1"/>
</dbReference>
<proteinExistence type="predicted"/>
<keyword evidence="5" id="KW-1133">Transmembrane helix</keyword>
<feature type="transmembrane region" description="Helical" evidence="5">
    <location>
        <begin position="168"/>
        <end position="195"/>
    </location>
</feature>
<dbReference type="Gene3D" id="1.10.287.130">
    <property type="match status" value="1"/>
</dbReference>
<dbReference type="InterPro" id="IPR003661">
    <property type="entry name" value="HisK_dim/P_dom"/>
</dbReference>
<dbReference type="Proteomes" id="UP000714915">
    <property type="component" value="Unassembled WGS sequence"/>
</dbReference>
<dbReference type="InterPro" id="IPR029016">
    <property type="entry name" value="GAF-like_dom_sf"/>
</dbReference>
<evidence type="ECO:0000256" key="4">
    <source>
        <dbReference type="SAM" id="MobiDB-lite"/>
    </source>
</evidence>
<dbReference type="InterPro" id="IPR036890">
    <property type="entry name" value="HATPase_C_sf"/>
</dbReference>
<name>A0A955RL97_9BACT</name>
<feature type="transmembrane region" description="Helical" evidence="5">
    <location>
        <begin position="235"/>
        <end position="256"/>
    </location>
</feature>
<evidence type="ECO:0000313" key="8">
    <source>
        <dbReference type="Proteomes" id="UP000714915"/>
    </source>
</evidence>
<dbReference type="SUPFAM" id="SSF55781">
    <property type="entry name" value="GAF domain-like"/>
    <property type="match status" value="1"/>
</dbReference>
<feature type="region of interest" description="Disordered" evidence="4">
    <location>
        <begin position="780"/>
        <end position="874"/>
    </location>
</feature>
<dbReference type="PANTHER" id="PTHR43547:SF2">
    <property type="entry name" value="HYBRID SIGNAL TRANSDUCTION HISTIDINE KINASE C"/>
    <property type="match status" value="1"/>
</dbReference>
<feature type="transmembrane region" description="Helical" evidence="5">
    <location>
        <begin position="201"/>
        <end position="223"/>
    </location>
</feature>
<dbReference type="InterPro" id="IPR036097">
    <property type="entry name" value="HisK_dim/P_sf"/>
</dbReference>
<feature type="transmembrane region" description="Helical" evidence="5">
    <location>
        <begin position="64"/>
        <end position="83"/>
    </location>
</feature>
<feature type="compositionally biased region" description="Polar residues" evidence="4">
    <location>
        <begin position="785"/>
        <end position="796"/>
    </location>
</feature>
<feature type="transmembrane region" description="Helical" evidence="5">
    <location>
        <begin position="134"/>
        <end position="156"/>
    </location>
</feature>
<dbReference type="SUPFAM" id="SSF55874">
    <property type="entry name" value="ATPase domain of HSP90 chaperone/DNA topoisomerase II/histidine kinase"/>
    <property type="match status" value="1"/>
</dbReference>
<dbReference type="SMART" id="SM00388">
    <property type="entry name" value="HisKA"/>
    <property type="match status" value="1"/>
</dbReference>
<dbReference type="Gene3D" id="3.30.450.40">
    <property type="match status" value="1"/>
</dbReference>
<feature type="transmembrane region" description="Helical" evidence="5">
    <location>
        <begin position="262"/>
        <end position="281"/>
    </location>
</feature>
<dbReference type="InterPro" id="IPR003594">
    <property type="entry name" value="HATPase_dom"/>
</dbReference>
<sequence length="874" mass="98482">MVSVTNIVYIITIVISIFIASYVFLSTKKIVGRMFVLLTISISWWVIFNFLVDNTSNNADALVYVRLTLVGPIFIGPLFWNFAKIFPDKINELNTRRLIISFIPSLLFVPFILTEYNVKSINVFTEGGVSFTPGILYTIFLPYTILFGILSIFTLVNKYRRVIGIEKLQLILFAASFGISLVIAVIASLVLPLLGISEVGAIGPLASLVFISTTAYTLIRHGLFDIRLILGKITYFTLSAIILYVSFYIFVSLDIFVFNGVYSPESLFIGIFFAYIFVLIYDKYNAYIKNKVESSIINPGYNPNEVIRQLNNSINTQLEYASNIDSIISTISQTIRPLSKWVVVDKGNNVEKFGPKELDLTIEQLNHLFALFKSIETDTFIKDEYISESSRNISPIKNVINEILEMIENFDISVILGIKNQNKETIALLILGHKDGYVPYSLTEVKFLRTLADMLSVSLTRSFLFEEVKQFNATLQKKVDEATAELAQRNDQLGEQLRKERDMMDILGHELRTPLGTARNALVMIDSLEKKGTIDKEKHDKYFTVALRNIRREKDLLETILQSARLENSRIQINLEKVAVQDVIDDSMTAFQEQAEQKGLELTAKVEVPNAFINVDRTAIQQIMDNLVSNAVKYTYKGYVHVTVSEEDDGYIRFKVEDTGEGIKEEDLKNIGKKFFRANTHLDSAGTIGDRKIVRPGGTGIGVYVIMGLLKEFGSELEIQSEFGKGSTFSFKIKKLDMNQLSKKIEIKRETVQPEALKQKEAERMAQREVKMQKIKANIQDNKEQQNSAPPSQVQKPQAPEQVEAQNANELQKIENKEASNPVVSETVQQNSAPEVNAAPTEQQAEIAPTQATPVANLEQQVGEEKKSGLNTTL</sequence>
<feature type="domain" description="Histidine kinase" evidence="6">
    <location>
        <begin position="506"/>
        <end position="737"/>
    </location>
</feature>